<name>A0A830B824_9LAMI</name>
<evidence type="ECO:0000313" key="1">
    <source>
        <dbReference type="EMBL" id="GFP81992.1"/>
    </source>
</evidence>
<reference evidence="1" key="1">
    <citation type="submission" date="2020-07" db="EMBL/GenBank/DDBJ databases">
        <title>Ethylene signaling mediates host invasion by parasitic plants.</title>
        <authorList>
            <person name="Yoshida S."/>
        </authorList>
    </citation>
    <scope>NUCLEOTIDE SEQUENCE</scope>
    <source>
        <strain evidence="1">Okayama</strain>
    </source>
</reference>
<sequence>MLISGKQLPPQWSIPDFVRTVLGNEAVQSPSSRNMLRELCRLHRPSMVAIAEPH</sequence>
<comment type="caution">
    <text evidence="1">The sequence shown here is derived from an EMBL/GenBank/DDBJ whole genome shotgun (WGS) entry which is preliminary data.</text>
</comment>
<dbReference type="AlphaFoldDB" id="A0A830B824"/>
<dbReference type="Proteomes" id="UP000653305">
    <property type="component" value="Unassembled WGS sequence"/>
</dbReference>
<evidence type="ECO:0000313" key="2">
    <source>
        <dbReference type="Proteomes" id="UP000653305"/>
    </source>
</evidence>
<dbReference type="OrthoDB" id="1575990at2759"/>
<dbReference type="EMBL" id="BMAC01000036">
    <property type="protein sequence ID" value="GFP81992.1"/>
    <property type="molecule type" value="Genomic_DNA"/>
</dbReference>
<gene>
    <name evidence="1" type="ORF">PHJA_000342500</name>
</gene>
<keyword evidence="2" id="KW-1185">Reference proteome</keyword>
<protein>
    <submittedName>
        <fullName evidence="1">Uncharacterized protein</fullName>
    </submittedName>
</protein>
<accession>A0A830B824</accession>
<organism evidence="1 2">
    <name type="scientific">Phtheirospermum japonicum</name>
    <dbReference type="NCBI Taxonomy" id="374723"/>
    <lineage>
        <taxon>Eukaryota</taxon>
        <taxon>Viridiplantae</taxon>
        <taxon>Streptophyta</taxon>
        <taxon>Embryophyta</taxon>
        <taxon>Tracheophyta</taxon>
        <taxon>Spermatophyta</taxon>
        <taxon>Magnoliopsida</taxon>
        <taxon>eudicotyledons</taxon>
        <taxon>Gunneridae</taxon>
        <taxon>Pentapetalae</taxon>
        <taxon>asterids</taxon>
        <taxon>lamiids</taxon>
        <taxon>Lamiales</taxon>
        <taxon>Orobanchaceae</taxon>
        <taxon>Orobanchaceae incertae sedis</taxon>
        <taxon>Phtheirospermum</taxon>
    </lineage>
</organism>
<proteinExistence type="predicted"/>